<reference evidence="2 3" key="1">
    <citation type="submission" date="2018-03" db="EMBL/GenBank/DDBJ databases">
        <title>Genomes of Pezizomycetes fungi and the evolution of truffles.</title>
        <authorList>
            <person name="Murat C."/>
            <person name="Payen T."/>
            <person name="Noel B."/>
            <person name="Kuo A."/>
            <person name="Martin F.M."/>
        </authorList>
    </citation>
    <scope>NUCLEOTIDE SEQUENCE [LARGE SCALE GENOMIC DNA]</scope>
    <source>
        <strain evidence="2">091103-1</strain>
    </source>
</reference>
<feature type="region of interest" description="Disordered" evidence="1">
    <location>
        <begin position="803"/>
        <end position="822"/>
    </location>
</feature>
<sequence length="885" mass="97959">MARLRPAEIILRARQNQTTQPNLYSLSKELHQNASSSGRQSVHSQHARSPLWSLPISVGEGIVETASKVGRRKTATPKAAAIAQEPRMNVDGTVRKNPRKHQTDKPEERKAKRKRPEREGMGRFPSNPRGNSNARSKSTRPPARSNPTSRQPAERNPSFSAPLIPTGAHQSRPEFPHVGQTSQSPVTPPKRFVDAISISSSSPISPATLTDHAASTSGGREIVILSPGSSRGAGGPVSDPGSSVGHSTRGSEPGGHSLSSGSDEERCSVWIIDKERFGLCFLGQMYPSVWPNSALETFVWFYPYERSLGVLDCARAIVELLNGFSRVRGRPYCGIMLTVDFEGITLIITSPIVGARGTYHKPGVRGRTPREHMLTDSLERKLREILPVANEFYEKNPELGVHYSRQRFDDFLSKKDDTQVDARFQFLKENLRTYTSDKRALEWEEVLTGNFEPNDYQWALTDHLEVWGLRPPTVAIEEQSKEGSPGCPKGKRPWEDLGVRSEASLETGEVNASGRSPKDEPSPDEAAMRRADLSQRAEALPLPAAGPMPFFPACPPKHCPSENSTRTPTETPRPASPSPQETPRDPVKKISRLEPRDSCIGDQSSSTTSTTPPTSQHLVHSTRVGRKKLTRPLPLEFAGESQSVVEARSRALSSGPRQSRNPVLQRISGLRAREHSIWQELSDVAKKVKEKDIEFEKMIENAKVPIGDEMDPDLDSGLEADSVAPIENERQKVSPDWEALWSIHTDQRCFHEKMKQQEMRLVREGSIINVEIKELQKRTSEHAAMVNRVAHHSPQCTESVLGDDDSTLRTESSSATRSFNDLRDSPAFGGRRSIFGLPMGDSLVEGLKLWSGQSDSLAPVTSSVAAEASEAARAKKRTRRRRMGW</sequence>
<dbReference type="Proteomes" id="UP000246991">
    <property type="component" value="Unassembled WGS sequence"/>
</dbReference>
<feature type="compositionally biased region" description="Polar residues" evidence="1">
    <location>
        <begin position="809"/>
        <end position="819"/>
    </location>
</feature>
<feature type="compositionally biased region" description="Polar residues" evidence="1">
    <location>
        <begin position="651"/>
        <end position="660"/>
    </location>
</feature>
<feature type="compositionally biased region" description="Basic and acidic residues" evidence="1">
    <location>
        <begin position="582"/>
        <end position="599"/>
    </location>
</feature>
<feature type="region of interest" description="Disordered" evidence="1">
    <location>
        <begin position="68"/>
        <end position="189"/>
    </location>
</feature>
<keyword evidence="3" id="KW-1185">Reference proteome</keyword>
<feature type="compositionally biased region" description="Low complexity" evidence="1">
    <location>
        <begin position="236"/>
        <end position="247"/>
    </location>
</feature>
<evidence type="ECO:0000313" key="3">
    <source>
        <dbReference type="Proteomes" id="UP000246991"/>
    </source>
</evidence>
<feature type="compositionally biased region" description="Basic residues" evidence="1">
    <location>
        <begin position="874"/>
        <end position="885"/>
    </location>
</feature>
<protein>
    <submittedName>
        <fullName evidence="2">Uncharacterized protein</fullName>
    </submittedName>
</protein>
<feature type="compositionally biased region" description="Basic and acidic residues" evidence="1">
    <location>
        <begin position="101"/>
        <end position="121"/>
    </location>
</feature>
<gene>
    <name evidence="2" type="ORF">C7212DRAFT_340425</name>
</gene>
<evidence type="ECO:0000313" key="2">
    <source>
        <dbReference type="EMBL" id="PWW79708.1"/>
    </source>
</evidence>
<feature type="region of interest" description="Disordered" evidence="1">
    <location>
        <begin position="223"/>
        <end position="262"/>
    </location>
</feature>
<feature type="region of interest" description="Disordered" evidence="1">
    <location>
        <begin position="505"/>
        <end position="660"/>
    </location>
</feature>
<feature type="compositionally biased region" description="Low complexity" evidence="1">
    <location>
        <begin position="860"/>
        <end position="871"/>
    </location>
</feature>
<name>A0A317SZ21_9PEZI</name>
<dbReference type="EMBL" id="PYWC01000006">
    <property type="protein sequence ID" value="PWW79708.1"/>
    <property type="molecule type" value="Genomic_DNA"/>
</dbReference>
<dbReference type="AlphaFoldDB" id="A0A317SZ21"/>
<feature type="compositionally biased region" description="Pro residues" evidence="1">
    <location>
        <begin position="544"/>
        <end position="558"/>
    </location>
</feature>
<accession>A0A317SZ21</accession>
<feature type="compositionally biased region" description="Low complexity" evidence="1">
    <location>
        <begin position="604"/>
        <end position="615"/>
    </location>
</feature>
<organism evidence="2 3">
    <name type="scientific">Tuber magnatum</name>
    <name type="common">white Piedmont truffle</name>
    <dbReference type="NCBI Taxonomy" id="42249"/>
    <lineage>
        <taxon>Eukaryota</taxon>
        <taxon>Fungi</taxon>
        <taxon>Dikarya</taxon>
        <taxon>Ascomycota</taxon>
        <taxon>Pezizomycotina</taxon>
        <taxon>Pezizomycetes</taxon>
        <taxon>Pezizales</taxon>
        <taxon>Tuberaceae</taxon>
        <taxon>Tuber</taxon>
    </lineage>
</organism>
<dbReference type="OrthoDB" id="10434298at2759"/>
<feature type="compositionally biased region" description="Polar residues" evidence="1">
    <location>
        <begin position="561"/>
        <end position="570"/>
    </location>
</feature>
<proteinExistence type="predicted"/>
<comment type="caution">
    <text evidence="2">The sequence shown here is derived from an EMBL/GenBank/DDBJ whole genome shotgun (WGS) entry which is preliminary data.</text>
</comment>
<evidence type="ECO:0000256" key="1">
    <source>
        <dbReference type="SAM" id="MobiDB-lite"/>
    </source>
</evidence>
<feature type="compositionally biased region" description="Basic and acidic residues" evidence="1">
    <location>
        <begin position="516"/>
        <end position="535"/>
    </location>
</feature>
<feature type="region of interest" description="Disordered" evidence="1">
    <location>
        <begin position="860"/>
        <end position="885"/>
    </location>
</feature>